<organism evidence="1 2">
    <name type="scientific">Mycobacterium paraense</name>
    <dbReference type="NCBI Taxonomy" id="767916"/>
    <lineage>
        <taxon>Bacteria</taxon>
        <taxon>Bacillati</taxon>
        <taxon>Actinomycetota</taxon>
        <taxon>Actinomycetes</taxon>
        <taxon>Mycobacteriales</taxon>
        <taxon>Mycobacteriaceae</taxon>
        <taxon>Mycobacterium</taxon>
        <taxon>Mycobacterium simiae complex</taxon>
    </lineage>
</organism>
<evidence type="ECO:0000313" key="1">
    <source>
        <dbReference type="EMBL" id="ORW41603.1"/>
    </source>
</evidence>
<dbReference type="Proteomes" id="UP000193285">
    <property type="component" value="Unassembled WGS sequence"/>
</dbReference>
<dbReference type="EMBL" id="LQPN01000063">
    <property type="protein sequence ID" value="ORW41603.1"/>
    <property type="molecule type" value="Genomic_DNA"/>
</dbReference>
<dbReference type="AlphaFoldDB" id="A0A1X2A632"/>
<comment type="caution">
    <text evidence="1">The sequence shown here is derived from an EMBL/GenBank/DDBJ whole genome shotgun (WGS) entry which is preliminary data.</text>
</comment>
<name>A0A1X2A632_9MYCO</name>
<evidence type="ECO:0000313" key="2">
    <source>
        <dbReference type="Proteomes" id="UP000193285"/>
    </source>
</evidence>
<gene>
    <name evidence="1" type="ORF">AWB90_20080</name>
</gene>
<proteinExistence type="predicted"/>
<protein>
    <submittedName>
        <fullName evidence="1">Uncharacterized protein</fullName>
    </submittedName>
</protein>
<accession>A0A1X2A632</accession>
<sequence>MLTLATIAVSWEEVVRRCLTCIADADRAFVRDDLPKSDVLLVTDFGSLECYALTPKVLSKFVLIYLGRDDPKGEALMAALIPRLIAAFLARAALHLADVGYGVTDEQLKRHRFDDPESDRSLITRSLPDGKQGQALNAKVAPVLAQLRREVPADEPRKAIRGHDIAILLVNHLGLRNEQAHHNVVEAGLMACVERSDLENYPLFHALVERLASIHD</sequence>
<reference evidence="1 2" key="1">
    <citation type="journal article" date="2015" name="Emerg. Microbes Infect.">
        <title>Characterization of 17 strains belonging to the Mycobacterium simiae complex and description of Mycobacterium paraense sp. nov.</title>
        <authorList>
            <person name="Fusco da Costa A.R."/>
            <person name="Fedrizzi T."/>
            <person name="Lopes M.L."/>
            <person name="Pecorari M."/>
            <person name="Oliveira da Costa W.L."/>
            <person name="Giacobazzi E."/>
            <person name="da Costa Bahia J.R."/>
            <person name="De Sanctis V."/>
            <person name="Batista Lima K.V."/>
            <person name="Bertorelli R."/>
            <person name="Grottola A."/>
            <person name="Fabio A."/>
            <person name="Mariottini A."/>
            <person name="Ferretti P."/>
            <person name="Di Leva F."/>
            <person name="Fregni Serpini G."/>
            <person name="Tagliazucchi S."/>
            <person name="Rumpianesi F."/>
            <person name="Jousson O."/>
            <person name="Segata N."/>
            <person name="Tortoli E."/>
        </authorList>
    </citation>
    <scope>NUCLEOTIDE SEQUENCE [LARGE SCALE GENOMIC DNA]</scope>
    <source>
        <strain evidence="1 2">IEC33</strain>
    </source>
</reference>